<dbReference type="Proteomes" id="UP000292957">
    <property type="component" value="Unassembled WGS sequence"/>
</dbReference>
<protein>
    <submittedName>
        <fullName evidence="2">Uncharacterized protein</fullName>
    </submittedName>
</protein>
<keyword evidence="1" id="KW-0812">Transmembrane</keyword>
<name>A0A4Q9MNJ6_9APHY</name>
<dbReference type="AlphaFoldDB" id="A0A4Q9MNJ6"/>
<keyword evidence="1" id="KW-0472">Membrane</keyword>
<feature type="transmembrane region" description="Helical" evidence="1">
    <location>
        <begin position="12"/>
        <end position="33"/>
    </location>
</feature>
<keyword evidence="1" id="KW-1133">Transmembrane helix</keyword>
<dbReference type="EMBL" id="ML143419">
    <property type="protein sequence ID" value="TBU28697.1"/>
    <property type="molecule type" value="Genomic_DNA"/>
</dbReference>
<proteinExistence type="predicted"/>
<sequence length="74" mass="8083">MKVYLTPEKAGAPIIGDVKYVLLPLMATILLSAQDRNGLKKHLRSPESRRPDLKYRQASIALGAFSLGLVSNSC</sequence>
<reference evidence="2" key="1">
    <citation type="submission" date="2019-01" db="EMBL/GenBank/DDBJ databases">
        <title>Draft genome sequences of three monokaryotic isolates of the white-rot basidiomycete fungus Dichomitus squalens.</title>
        <authorList>
            <consortium name="DOE Joint Genome Institute"/>
            <person name="Lopez S.C."/>
            <person name="Andreopoulos B."/>
            <person name="Pangilinan J."/>
            <person name="Lipzen A."/>
            <person name="Riley R."/>
            <person name="Ahrendt S."/>
            <person name="Ng V."/>
            <person name="Barry K."/>
            <person name="Daum C."/>
            <person name="Grigoriev I.V."/>
            <person name="Hilden K.S."/>
            <person name="Makela M.R."/>
            <person name="de Vries R.P."/>
        </authorList>
    </citation>
    <scope>NUCLEOTIDE SEQUENCE [LARGE SCALE GENOMIC DNA]</scope>
    <source>
        <strain evidence="2">OM18370.1</strain>
    </source>
</reference>
<organism evidence="2">
    <name type="scientific">Dichomitus squalens</name>
    <dbReference type="NCBI Taxonomy" id="114155"/>
    <lineage>
        <taxon>Eukaryota</taxon>
        <taxon>Fungi</taxon>
        <taxon>Dikarya</taxon>
        <taxon>Basidiomycota</taxon>
        <taxon>Agaricomycotina</taxon>
        <taxon>Agaricomycetes</taxon>
        <taxon>Polyporales</taxon>
        <taxon>Polyporaceae</taxon>
        <taxon>Dichomitus</taxon>
    </lineage>
</organism>
<evidence type="ECO:0000313" key="2">
    <source>
        <dbReference type="EMBL" id="TBU28697.1"/>
    </source>
</evidence>
<evidence type="ECO:0000256" key="1">
    <source>
        <dbReference type="SAM" id="Phobius"/>
    </source>
</evidence>
<gene>
    <name evidence="2" type="ORF">BD311DRAFT_313382</name>
</gene>
<accession>A0A4Q9MNJ6</accession>